<dbReference type="Proteomes" id="UP000436088">
    <property type="component" value="Unassembled WGS sequence"/>
</dbReference>
<dbReference type="CDD" id="cd11378">
    <property type="entry name" value="DUF296"/>
    <property type="match status" value="1"/>
</dbReference>
<dbReference type="InterPro" id="IPR014476">
    <property type="entry name" value="AHL15-29"/>
</dbReference>
<name>A0A6A3B2Y8_HIBSY</name>
<keyword evidence="4" id="KW-0539">Nucleus</keyword>
<gene>
    <name evidence="7" type="ORF">F3Y22_tig00110299pilonHSYRG00343</name>
</gene>
<evidence type="ECO:0000256" key="4">
    <source>
        <dbReference type="ARBA" id="ARBA00023242"/>
    </source>
</evidence>
<dbReference type="OrthoDB" id="1911285at2759"/>
<sequence>MADNSGVVSLSQAPTAKNDSSEHTLLSIPTLSASESGGGGGSSKSNTLIYNQYRQQHLLLPPSWGTPARKLRGRPPGSKNKPRPPMVITRDSDSVMKTVILKISAGCDIIDTITNFARRHHVGVTIISATGSVSNVTLQNPVPHPPSIFLSGSYELLSLSGSFIASIPSLSSGRTPQPSLSCSVGVTLAGAQGQVFGGIVGGKVMVATEATLVAATFVNPSFHRLPCEVADNQVHRQETTPSGFHANNGGGNSGGGGGGIESCSFTGVSMPAYGVAVPAPLNYQTSPDVMKWGPPSPRPY</sequence>
<proteinExistence type="predicted"/>
<comment type="caution">
    <text evidence="7">The sequence shown here is derived from an EMBL/GenBank/DDBJ whole genome shotgun (WGS) entry which is preliminary data.</text>
</comment>
<dbReference type="SUPFAM" id="SSF117856">
    <property type="entry name" value="AF0104/ALDC/Ptd012-like"/>
    <property type="match status" value="1"/>
</dbReference>
<feature type="region of interest" description="Disordered" evidence="5">
    <location>
        <begin position="1"/>
        <end position="24"/>
    </location>
</feature>
<evidence type="ECO:0000259" key="6">
    <source>
        <dbReference type="PROSITE" id="PS51742"/>
    </source>
</evidence>
<dbReference type="PANTHER" id="PTHR31100">
    <property type="entry name" value="AT-HOOK MOTIF NUCLEAR-LOCALIZED PROTEIN 15"/>
    <property type="match status" value="1"/>
</dbReference>
<reference evidence="7" key="1">
    <citation type="submission" date="2019-09" db="EMBL/GenBank/DDBJ databases">
        <title>Draft genome information of white flower Hibiscus syriacus.</title>
        <authorList>
            <person name="Kim Y.-M."/>
        </authorList>
    </citation>
    <scope>NUCLEOTIDE SEQUENCE [LARGE SCALE GENOMIC DNA]</scope>
    <source>
        <strain evidence="7">YM2019G1</strain>
    </source>
</reference>
<dbReference type="PROSITE" id="PS51742">
    <property type="entry name" value="PPC"/>
    <property type="match status" value="1"/>
</dbReference>
<dbReference type="InterPro" id="IPR005175">
    <property type="entry name" value="PPC_dom"/>
</dbReference>
<keyword evidence="3" id="KW-0804">Transcription</keyword>
<evidence type="ECO:0000313" key="7">
    <source>
        <dbReference type="EMBL" id="KAE8711330.1"/>
    </source>
</evidence>
<evidence type="ECO:0000313" key="8">
    <source>
        <dbReference type="Proteomes" id="UP000436088"/>
    </source>
</evidence>
<keyword evidence="1" id="KW-0805">Transcription regulation</keyword>
<evidence type="ECO:0000256" key="2">
    <source>
        <dbReference type="ARBA" id="ARBA00023125"/>
    </source>
</evidence>
<evidence type="ECO:0000256" key="3">
    <source>
        <dbReference type="ARBA" id="ARBA00023163"/>
    </source>
</evidence>
<dbReference type="EMBL" id="VEPZ02000917">
    <property type="protein sequence ID" value="KAE8711330.1"/>
    <property type="molecule type" value="Genomic_DNA"/>
</dbReference>
<evidence type="ECO:0000256" key="1">
    <source>
        <dbReference type="ARBA" id="ARBA00023015"/>
    </source>
</evidence>
<dbReference type="GO" id="GO:0005634">
    <property type="term" value="C:nucleus"/>
    <property type="evidence" value="ECO:0007669"/>
    <property type="project" value="TreeGrafter"/>
</dbReference>
<protein>
    <submittedName>
        <fullName evidence="7">Calcium-dependent lipid-binding family protein</fullName>
    </submittedName>
</protein>
<dbReference type="Gene3D" id="3.30.1330.80">
    <property type="entry name" value="Hypothetical protein, similar to alpha- acetolactate decarboxylase, domain 2"/>
    <property type="match status" value="1"/>
</dbReference>
<accession>A0A6A3B2Y8</accession>
<feature type="region of interest" description="Disordered" evidence="5">
    <location>
        <begin position="61"/>
        <end position="88"/>
    </location>
</feature>
<dbReference type="AlphaFoldDB" id="A0A6A3B2Y8"/>
<dbReference type="GO" id="GO:0003700">
    <property type="term" value="F:DNA-binding transcription factor activity"/>
    <property type="evidence" value="ECO:0007669"/>
    <property type="project" value="TreeGrafter"/>
</dbReference>
<dbReference type="GO" id="GO:0003680">
    <property type="term" value="F:minor groove of adenine-thymine-rich DNA binding"/>
    <property type="evidence" value="ECO:0007669"/>
    <property type="project" value="InterPro"/>
</dbReference>
<dbReference type="Pfam" id="PF03479">
    <property type="entry name" value="PCC"/>
    <property type="match status" value="1"/>
</dbReference>
<keyword evidence="8" id="KW-1185">Reference proteome</keyword>
<keyword evidence="2" id="KW-0238">DNA-binding</keyword>
<evidence type="ECO:0000256" key="5">
    <source>
        <dbReference type="SAM" id="MobiDB-lite"/>
    </source>
</evidence>
<organism evidence="7 8">
    <name type="scientific">Hibiscus syriacus</name>
    <name type="common">Rose of Sharon</name>
    <dbReference type="NCBI Taxonomy" id="106335"/>
    <lineage>
        <taxon>Eukaryota</taxon>
        <taxon>Viridiplantae</taxon>
        <taxon>Streptophyta</taxon>
        <taxon>Embryophyta</taxon>
        <taxon>Tracheophyta</taxon>
        <taxon>Spermatophyta</taxon>
        <taxon>Magnoliopsida</taxon>
        <taxon>eudicotyledons</taxon>
        <taxon>Gunneridae</taxon>
        <taxon>Pentapetalae</taxon>
        <taxon>rosids</taxon>
        <taxon>malvids</taxon>
        <taxon>Malvales</taxon>
        <taxon>Malvaceae</taxon>
        <taxon>Malvoideae</taxon>
        <taxon>Hibiscus</taxon>
    </lineage>
</organism>
<feature type="domain" description="PPC" evidence="6">
    <location>
        <begin position="93"/>
        <end position="242"/>
    </location>
</feature>
<dbReference type="PANTHER" id="PTHR31100:SF63">
    <property type="entry name" value="AT-HOOK MOTIF NUCLEAR-LOCALIZED PROTEIN"/>
    <property type="match status" value="1"/>
</dbReference>